<dbReference type="Proteomes" id="UP000324632">
    <property type="component" value="Chromosome 4"/>
</dbReference>
<proteinExistence type="predicted"/>
<keyword evidence="3" id="KW-1185">Reference proteome</keyword>
<feature type="region of interest" description="Disordered" evidence="1">
    <location>
        <begin position="97"/>
        <end position="121"/>
    </location>
</feature>
<accession>A0A5A9PKB8</accession>
<dbReference type="AlphaFoldDB" id="A0A5A9PKB8"/>
<evidence type="ECO:0000313" key="2">
    <source>
        <dbReference type="EMBL" id="KAA0722248.1"/>
    </source>
</evidence>
<gene>
    <name evidence="2" type="ORF">E1301_Tti014486</name>
</gene>
<name>A0A5A9PKB8_9TELE</name>
<evidence type="ECO:0000256" key="1">
    <source>
        <dbReference type="SAM" id="MobiDB-lite"/>
    </source>
</evidence>
<dbReference type="EMBL" id="SOYY01000004">
    <property type="protein sequence ID" value="KAA0722248.1"/>
    <property type="molecule type" value="Genomic_DNA"/>
</dbReference>
<comment type="caution">
    <text evidence="2">The sequence shown here is derived from an EMBL/GenBank/DDBJ whole genome shotgun (WGS) entry which is preliminary data.</text>
</comment>
<sequence>MDSQISFIPIMNDCAAEAVLLPPENGRQDEYLMCKDICVWGILQLLLVKQFKGLDMDNIQHTHCWVLLHKDCPSEQWERANSLGQIVTVCDQVPGKAGRDRLERPGKAGRDRLERPGKAGRDRLERLGNAGRDRLERLGNAGRDRLERLGNAGRDRLQRLRKAGRDRLERLRKAGRDRLERPWKAGRDRLERPWKAGRDRLERPWKAGRDRLERPGKAGRDRLERPWKAGRDRLERPWKAGRDRPERLGNAGRDRLERLRKAGRDRLREQVPFNLLPLLGGGGVRRGSGMSRNEPLACDRYWATPAQVLISHPDAELVAGCLEDSIYEVLQPVLICIGKHDEDEQNVVQTGQKGQV</sequence>
<evidence type="ECO:0000313" key="3">
    <source>
        <dbReference type="Proteomes" id="UP000324632"/>
    </source>
</evidence>
<reference evidence="2 3" key="1">
    <citation type="journal article" date="2019" name="Mol. Ecol. Resour.">
        <title>Chromosome-level genome assembly of Triplophysa tibetana, a fish adapted to the harsh high-altitude environment of the Tibetan Plateau.</title>
        <authorList>
            <person name="Yang X."/>
            <person name="Liu H."/>
            <person name="Ma Z."/>
            <person name="Zou Y."/>
            <person name="Zou M."/>
            <person name="Mao Y."/>
            <person name="Li X."/>
            <person name="Wang H."/>
            <person name="Chen T."/>
            <person name="Wang W."/>
            <person name="Yang R."/>
        </authorList>
    </citation>
    <scope>NUCLEOTIDE SEQUENCE [LARGE SCALE GENOMIC DNA]</scope>
    <source>
        <strain evidence="2">TTIB1903HZAU</strain>
        <tissue evidence="2">Muscle</tissue>
    </source>
</reference>
<protein>
    <submittedName>
        <fullName evidence="2">Uncharacterized protein</fullName>
    </submittedName>
</protein>
<organism evidence="2 3">
    <name type="scientific">Triplophysa tibetana</name>
    <dbReference type="NCBI Taxonomy" id="1572043"/>
    <lineage>
        <taxon>Eukaryota</taxon>
        <taxon>Metazoa</taxon>
        <taxon>Chordata</taxon>
        <taxon>Craniata</taxon>
        <taxon>Vertebrata</taxon>
        <taxon>Euteleostomi</taxon>
        <taxon>Actinopterygii</taxon>
        <taxon>Neopterygii</taxon>
        <taxon>Teleostei</taxon>
        <taxon>Ostariophysi</taxon>
        <taxon>Cypriniformes</taxon>
        <taxon>Nemacheilidae</taxon>
        <taxon>Triplophysa</taxon>
    </lineage>
</organism>